<organism evidence="1 2">
    <name type="scientific">Clavibacter michiganensis subsp. insidiosus</name>
    <dbReference type="NCBI Taxonomy" id="33014"/>
    <lineage>
        <taxon>Bacteria</taxon>
        <taxon>Bacillati</taxon>
        <taxon>Actinomycetota</taxon>
        <taxon>Actinomycetes</taxon>
        <taxon>Micrococcales</taxon>
        <taxon>Microbacteriaceae</taxon>
        <taxon>Clavibacter</taxon>
    </lineage>
</organism>
<dbReference type="PATRIC" id="fig|33014.5.peg.2537"/>
<accession>A0A0D5CKJ7</accession>
<protein>
    <recommendedName>
        <fullName evidence="3">DUF1349 domain-containing protein</fullName>
    </recommendedName>
</protein>
<dbReference type="PANTHER" id="PTHR35332">
    <property type="entry name" value="REGULATION OF ENOLASE PROTEIN 1"/>
    <property type="match status" value="1"/>
</dbReference>
<dbReference type="Pfam" id="PF07081">
    <property type="entry name" value="DUF1349"/>
    <property type="match status" value="1"/>
</dbReference>
<dbReference type="Proteomes" id="UP000032604">
    <property type="component" value="Chromosome"/>
</dbReference>
<dbReference type="SUPFAM" id="SSF49899">
    <property type="entry name" value="Concanavalin A-like lectins/glucanases"/>
    <property type="match status" value="1"/>
</dbReference>
<dbReference type="AlphaFoldDB" id="A0A0D5CKJ7"/>
<dbReference type="Gene3D" id="2.60.120.200">
    <property type="match status" value="1"/>
</dbReference>
<dbReference type="HOGENOM" id="CLU_082825_0_0_11"/>
<reference evidence="1 2" key="1">
    <citation type="journal article" date="2015" name="Genome Announc.">
        <title>Complete Genome Sequence of Clavibacter michiganensis subsp. insidiosus R1-1 Using PacBio Single-Molecule Real-Time Technology.</title>
        <authorList>
            <person name="Lu Y."/>
            <person name="Samac D.A."/>
            <person name="Glazebrook J."/>
            <person name="Ishimaru C.A."/>
        </authorList>
    </citation>
    <scope>NUCLEOTIDE SEQUENCE [LARGE SCALE GENOMIC DNA]</scope>
    <source>
        <strain evidence="1 2">R1-1</strain>
    </source>
</reference>
<sequence>MSDSAASDPALVDVPWADGTWTTPPAAVRIHDDGMDVLAREGSDAWRITSYGFVHDTEHALVAPLPQGTAVEVAFTLDLREQFDQAGVFVRVDAETWITAGVERSDGEDGLGAVVTRGVSDWSLAPVPGWSGRHVTIRASRSGDALTVRARVDDEPWRLVRVAPLDPDAAVTAGPFCCAPTRAGFTARFASWRTGPADTALHG</sequence>
<dbReference type="EMBL" id="CP011043">
    <property type="protein sequence ID" value="AJW79800.1"/>
    <property type="molecule type" value="Genomic_DNA"/>
</dbReference>
<dbReference type="OrthoDB" id="9814707at2"/>
<evidence type="ECO:0000313" key="1">
    <source>
        <dbReference type="EMBL" id="AJW79800.1"/>
    </source>
</evidence>
<dbReference type="PANTHER" id="PTHR35332:SF2">
    <property type="entry name" value="REGULATION OF ENOLASE PROTEIN 1"/>
    <property type="match status" value="1"/>
</dbReference>
<gene>
    <name evidence="1" type="ORF">VO01_12305</name>
</gene>
<dbReference type="RefSeq" id="WP_045529333.1">
    <property type="nucleotide sequence ID" value="NZ_CP011043.1"/>
</dbReference>
<dbReference type="InterPro" id="IPR013320">
    <property type="entry name" value="ConA-like_dom_sf"/>
</dbReference>
<dbReference type="InterPro" id="IPR009784">
    <property type="entry name" value="DUF1349"/>
</dbReference>
<evidence type="ECO:0000313" key="2">
    <source>
        <dbReference type="Proteomes" id="UP000032604"/>
    </source>
</evidence>
<dbReference type="KEGG" id="cmh:VO01_12305"/>
<name>A0A0D5CKJ7_9MICO</name>
<evidence type="ECO:0008006" key="3">
    <source>
        <dbReference type="Google" id="ProtNLM"/>
    </source>
</evidence>
<proteinExistence type="predicted"/>